<protein>
    <submittedName>
        <fullName evidence="1">Uncharacterized protein</fullName>
    </submittedName>
</protein>
<evidence type="ECO:0000313" key="2">
    <source>
        <dbReference type="Proteomes" id="UP000252355"/>
    </source>
</evidence>
<proteinExistence type="predicted"/>
<accession>A0A367ZMF7</accession>
<sequence length="120" mass="13047">MSLLSDPEKDAAAGDVRELILACGQEAALLRAVPGERLYGSDDASFTEVETFPLEFIETPPEDLANKIDATACVLPALDVRPEDRVKSGADVFRVQTVVEERLFGVVTHKVLKLVRIHGS</sequence>
<comment type="caution">
    <text evidence="1">The sequence shown here is derived from an EMBL/GenBank/DDBJ whole genome shotgun (WGS) entry which is preliminary data.</text>
</comment>
<reference evidence="1 2" key="1">
    <citation type="submission" date="2018-05" db="EMBL/GenBank/DDBJ databases">
        <title>A metagenomic window into the 2 km-deep terrestrial subsurface aquifer revealed taxonomically and functionally diverse microbial community comprising novel uncultured bacterial lineages.</title>
        <authorList>
            <person name="Kadnikov V.V."/>
            <person name="Mardanov A.V."/>
            <person name="Beletsky A.V."/>
            <person name="Banks D."/>
            <person name="Pimenov N.V."/>
            <person name="Frank Y.A."/>
            <person name="Karnachuk O.V."/>
            <person name="Ravin N.V."/>
        </authorList>
    </citation>
    <scope>NUCLEOTIDE SEQUENCE [LARGE SCALE GENOMIC DNA]</scope>
    <source>
        <strain evidence="1">BY5</strain>
    </source>
</reference>
<dbReference type="Proteomes" id="UP000252355">
    <property type="component" value="Unassembled WGS sequence"/>
</dbReference>
<gene>
    <name evidence="1" type="ORF">OZSIB_0320</name>
</gene>
<dbReference type="AlphaFoldDB" id="A0A367ZMF7"/>
<name>A0A367ZMF7_9BACT</name>
<organism evidence="1 2">
    <name type="scientific">Candidatus Ozemobacter sibiricus</name>
    <dbReference type="NCBI Taxonomy" id="2268124"/>
    <lineage>
        <taxon>Bacteria</taxon>
        <taxon>Candidatus Ozemobacteria</taxon>
        <taxon>Candidatus Ozemobacterales</taxon>
        <taxon>Candidatus Ozemobacteraceae</taxon>
        <taxon>Candidatus Ozemobacter</taxon>
    </lineage>
</organism>
<dbReference type="EMBL" id="QOQW01000015">
    <property type="protein sequence ID" value="RCK79206.1"/>
    <property type="molecule type" value="Genomic_DNA"/>
</dbReference>
<evidence type="ECO:0000313" key="1">
    <source>
        <dbReference type="EMBL" id="RCK79206.1"/>
    </source>
</evidence>